<gene>
    <name evidence="1" type="ORF">S12H4_27100</name>
</gene>
<name>X1UR23_9ZZZZ</name>
<evidence type="ECO:0000313" key="1">
    <source>
        <dbReference type="EMBL" id="GAI94809.1"/>
    </source>
</evidence>
<organism evidence="1">
    <name type="scientific">marine sediment metagenome</name>
    <dbReference type="NCBI Taxonomy" id="412755"/>
    <lineage>
        <taxon>unclassified sequences</taxon>
        <taxon>metagenomes</taxon>
        <taxon>ecological metagenomes</taxon>
    </lineage>
</organism>
<dbReference type="EMBL" id="BARW01015442">
    <property type="protein sequence ID" value="GAI94809.1"/>
    <property type="molecule type" value="Genomic_DNA"/>
</dbReference>
<reference evidence="1" key="1">
    <citation type="journal article" date="2014" name="Front. Microbiol.">
        <title>High frequency of phylogenetically diverse reductive dehalogenase-homologous genes in deep subseafloor sedimentary metagenomes.</title>
        <authorList>
            <person name="Kawai M."/>
            <person name="Futagami T."/>
            <person name="Toyoda A."/>
            <person name="Takaki Y."/>
            <person name="Nishi S."/>
            <person name="Hori S."/>
            <person name="Arai W."/>
            <person name="Tsubouchi T."/>
            <person name="Morono Y."/>
            <person name="Uchiyama I."/>
            <person name="Ito T."/>
            <person name="Fujiyama A."/>
            <person name="Inagaki F."/>
            <person name="Takami H."/>
        </authorList>
    </citation>
    <scope>NUCLEOTIDE SEQUENCE</scope>
    <source>
        <strain evidence="1">Expedition CK06-06</strain>
    </source>
</reference>
<comment type="caution">
    <text evidence="1">The sequence shown here is derived from an EMBL/GenBank/DDBJ whole genome shotgun (WGS) entry which is preliminary data.</text>
</comment>
<protein>
    <submittedName>
        <fullName evidence="1">Uncharacterized protein</fullName>
    </submittedName>
</protein>
<sequence>YDKGGLPLSVAMHTWFNFLSFTSRWMAEGGILESSLEEGNSMQNSVVLPPLMLNYSIRF</sequence>
<dbReference type="AlphaFoldDB" id="X1UR23"/>
<feature type="non-terminal residue" evidence="1">
    <location>
        <position position="1"/>
    </location>
</feature>
<accession>X1UR23</accession>
<proteinExistence type="predicted"/>